<dbReference type="eggNOG" id="KOG1451">
    <property type="taxonomic scope" value="Eukaryota"/>
</dbReference>
<dbReference type="Pfam" id="PF00169">
    <property type="entry name" value="PH"/>
    <property type="match status" value="1"/>
</dbReference>
<dbReference type="Gene3D" id="1.10.555.10">
    <property type="entry name" value="Rho GTPase activation protein"/>
    <property type="match status" value="1"/>
</dbReference>
<dbReference type="CDD" id="cd01249">
    <property type="entry name" value="BAR-PH_GRAF_family"/>
    <property type="match status" value="1"/>
</dbReference>
<reference evidence="9" key="2">
    <citation type="submission" date="2025-08" db="UniProtKB">
        <authorList>
            <consortium name="Ensembl"/>
        </authorList>
    </citation>
    <scope>IDENTIFICATION</scope>
</reference>
<evidence type="ECO:0000313" key="9">
    <source>
        <dbReference type="Ensembl" id="ENSCSAVP00000018487.1"/>
    </source>
</evidence>
<dbReference type="PANTHER" id="PTHR12552">
    <property type="entry name" value="OLIGOPHRENIN 1"/>
    <property type="match status" value="1"/>
</dbReference>
<dbReference type="GO" id="GO:0005096">
    <property type="term" value="F:GTPase activator activity"/>
    <property type="evidence" value="ECO:0007669"/>
    <property type="project" value="UniProtKB-KW"/>
</dbReference>
<protein>
    <recommendedName>
        <fullName evidence="11">Rho GTPase-activating protein 10</fullName>
    </recommendedName>
</protein>
<dbReference type="FunCoup" id="H2ZLM1">
    <property type="interactions" value="13"/>
</dbReference>
<dbReference type="PROSITE" id="PS50238">
    <property type="entry name" value="RHOGAP"/>
    <property type="match status" value="1"/>
</dbReference>
<dbReference type="InParanoid" id="H2ZLM1"/>
<dbReference type="InterPro" id="IPR001452">
    <property type="entry name" value="SH3_domain"/>
</dbReference>
<organism evidence="9 10">
    <name type="scientific">Ciona savignyi</name>
    <name type="common">Pacific transparent sea squirt</name>
    <dbReference type="NCBI Taxonomy" id="51511"/>
    <lineage>
        <taxon>Eukaryota</taxon>
        <taxon>Metazoa</taxon>
        <taxon>Chordata</taxon>
        <taxon>Tunicata</taxon>
        <taxon>Ascidiacea</taxon>
        <taxon>Phlebobranchia</taxon>
        <taxon>Cionidae</taxon>
        <taxon>Ciona</taxon>
    </lineage>
</organism>
<dbReference type="InterPro" id="IPR008936">
    <property type="entry name" value="Rho_GTPase_activation_prot"/>
</dbReference>
<keyword evidence="2" id="KW-0343">GTPase activation</keyword>
<keyword evidence="4" id="KW-0175">Coiled coil</keyword>
<evidence type="ECO:0000256" key="1">
    <source>
        <dbReference type="ARBA" id="ARBA00022443"/>
    </source>
</evidence>
<name>H2ZLM1_CIOSA</name>
<dbReference type="InterPro" id="IPR001849">
    <property type="entry name" value="PH_domain"/>
</dbReference>
<dbReference type="InterPro" id="IPR000198">
    <property type="entry name" value="RhoGAP_dom"/>
</dbReference>
<dbReference type="STRING" id="51511.ENSCSAVP00000018487"/>
<feature type="domain" description="PH" evidence="7">
    <location>
        <begin position="269"/>
        <end position="390"/>
    </location>
</feature>
<dbReference type="SMART" id="SM00324">
    <property type="entry name" value="RhoGAP"/>
    <property type="match status" value="1"/>
</dbReference>
<dbReference type="GeneTree" id="ENSGT00940000168384"/>
<evidence type="ECO:0000256" key="3">
    <source>
        <dbReference type="PROSITE-ProRule" id="PRU00192"/>
    </source>
</evidence>
<dbReference type="InterPro" id="IPR011993">
    <property type="entry name" value="PH-like_dom_sf"/>
</dbReference>
<reference evidence="9" key="3">
    <citation type="submission" date="2025-09" db="UniProtKB">
        <authorList>
            <consortium name="Ensembl"/>
        </authorList>
    </citation>
    <scope>IDENTIFICATION</scope>
</reference>
<dbReference type="CDD" id="cd07602">
    <property type="entry name" value="BAR_RhoGAP_OPHN1-like"/>
    <property type="match status" value="1"/>
</dbReference>
<evidence type="ECO:0000259" key="6">
    <source>
        <dbReference type="PROSITE" id="PS50002"/>
    </source>
</evidence>
<feature type="compositionally biased region" description="Polar residues" evidence="5">
    <location>
        <begin position="766"/>
        <end position="782"/>
    </location>
</feature>
<feature type="domain" description="Rho-GAP" evidence="8">
    <location>
        <begin position="397"/>
        <end position="595"/>
    </location>
</feature>
<dbReference type="Pfam" id="PF00620">
    <property type="entry name" value="RhoGAP"/>
    <property type="match status" value="1"/>
</dbReference>
<dbReference type="InterPro" id="IPR047234">
    <property type="entry name" value="GRAF_fam"/>
</dbReference>
<evidence type="ECO:0000259" key="7">
    <source>
        <dbReference type="PROSITE" id="PS50003"/>
    </source>
</evidence>
<dbReference type="Gene3D" id="1.20.1270.60">
    <property type="entry name" value="Arfaptin homology (AH) domain/BAR domain"/>
    <property type="match status" value="1"/>
</dbReference>
<feature type="region of interest" description="Disordered" evidence="5">
    <location>
        <begin position="766"/>
        <end position="837"/>
    </location>
</feature>
<feature type="domain" description="SH3" evidence="6">
    <location>
        <begin position="837"/>
        <end position="896"/>
    </location>
</feature>
<dbReference type="SUPFAM" id="SSF48350">
    <property type="entry name" value="GTPase activation domain, GAP"/>
    <property type="match status" value="1"/>
</dbReference>
<sequence length="896" mass="102832">MVLHPLEFSECFLDSPWFRQSIQQYEDELETTNTQIKQLIKDAKNMLNASRQQGKMMNYFNDRLQKFQFDCIGENLTDNEKGIAGSLKEFGLMLEEVATDWSSTIERSELQLIKPLEDFRKEHIHGYRNAKKSFDKASERYYKQLEHTLGLSHKKKGQHLQESDNELHAHKKIFHKEALNYVYKLQEVQERKKFEFVEHLLMFMQVYFNFFHQSHETANDCKDYMKDLQMRLVSTREQYEGAREKTKTLMRKMSDHPEAAEDSAGSGMRWSRVGYLFLNEKNPIMVQPCFRFTSKWTKYFCMYTKENKLFQMLTPYHQPTSAISLNQSTSSSFVEPMIVKTCTRRVTDSIDKRFCFDLEVESGKRSLLTFQAVSDLDRRKWMSVMDGREPEYIPTKLDLKKMEGQFKLDENGFRVIEKVIAEIERRGVEHEGIYRLVGVLSKVDFLLQQAVNPATCDSVDFSNESEWEINTLTSALKSAFRNLPEPILTFELHRDFINAAKLDNHNDRVTKIRELIEKLPKPNQRVLSLLAPHLRRVQSHSEQNKMTIQNLGVCFGPTLMRDKQESVQSIMELKFSNIIVEILIEFMFLEEEEVFDETPQKVFGKLSPLDMQINIDDLTPSSERSFASGVKEKAASDANGPSAPLKSEDEEVIEKEIPGTRLRPGRPKISPKSPRLLERNTYTQGVTKEANASTNQLSPPETQGTQKKVVAKQRVTSLLRRKPAKRPPRLSDSTDNKESLPTQSPNTRPKSAFIPSAFLVEETENLNHQEAPSEPTVPNSQSTEEDESTSPGKTPTSPGKTPTTPSFLWGANDGPTSRPRSSAVVKSRGSRSPTEEVTPTVARTLFSCAGEHPEELSFQPGMLIREVERTEEPGWLRGMLNGKVGLVPENYIEFIG</sequence>
<dbReference type="SMART" id="SM00326">
    <property type="entry name" value="SH3"/>
    <property type="match status" value="1"/>
</dbReference>
<evidence type="ECO:0000256" key="4">
    <source>
        <dbReference type="SAM" id="Coils"/>
    </source>
</evidence>
<feature type="coiled-coil region" evidence="4">
    <location>
        <begin position="22"/>
        <end position="53"/>
    </location>
</feature>
<dbReference type="AlphaFoldDB" id="H2ZLM1"/>
<dbReference type="PROSITE" id="PS50003">
    <property type="entry name" value="PH_DOMAIN"/>
    <property type="match status" value="1"/>
</dbReference>
<dbReference type="SUPFAM" id="SSF50729">
    <property type="entry name" value="PH domain-like"/>
    <property type="match status" value="1"/>
</dbReference>
<dbReference type="Gene3D" id="2.30.30.40">
    <property type="entry name" value="SH3 Domains"/>
    <property type="match status" value="1"/>
</dbReference>
<dbReference type="InterPro" id="IPR047225">
    <property type="entry name" value="PH_GRAF"/>
</dbReference>
<dbReference type="Ensembl" id="ENSCSAVT00000018687.1">
    <property type="protein sequence ID" value="ENSCSAVP00000018487.1"/>
    <property type="gene ID" value="ENSCSAVG00000010854.1"/>
</dbReference>
<dbReference type="PANTHER" id="PTHR12552:SF1">
    <property type="entry name" value="RHO GTPASE-ACTIVATING PROTEIN GRAF"/>
    <property type="match status" value="1"/>
</dbReference>
<dbReference type="InterPro" id="IPR036028">
    <property type="entry name" value="SH3-like_dom_sf"/>
</dbReference>
<dbReference type="InterPro" id="IPR027267">
    <property type="entry name" value="AH/BAR_dom_sf"/>
</dbReference>
<evidence type="ECO:0000259" key="8">
    <source>
        <dbReference type="PROSITE" id="PS50238"/>
    </source>
</evidence>
<feature type="compositionally biased region" description="Polar residues" evidence="5">
    <location>
        <begin position="739"/>
        <end position="749"/>
    </location>
</feature>
<dbReference type="Gene3D" id="2.30.29.30">
    <property type="entry name" value="Pleckstrin-homology domain (PH domain)/Phosphotyrosine-binding domain (PTB)"/>
    <property type="match status" value="1"/>
</dbReference>
<reference evidence="10" key="1">
    <citation type="submission" date="2003-08" db="EMBL/GenBank/DDBJ databases">
        <authorList>
            <person name="Birren B."/>
            <person name="Nusbaum C."/>
            <person name="Abebe A."/>
            <person name="Abouelleil A."/>
            <person name="Adekoya E."/>
            <person name="Ait-zahra M."/>
            <person name="Allen N."/>
            <person name="Allen T."/>
            <person name="An P."/>
            <person name="Anderson M."/>
            <person name="Anderson S."/>
            <person name="Arachchi H."/>
            <person name="Armbruster J."/>
            <person name="Bachantsang P."/>
            <person name="Baldwin J."/>
            <person name="Barry A."/>
            <person name="Bayul T."/>
            <person name="Blitshsteyn B."/>
            <person name="Bloom T."/>
            <person name="Blye J."/>
            <person name="Boguslavskiy L."/>
            <person name="Borowsky M."/>
            <person name="Boukhgalter B."/>
            <person name="Brunache A."/>
            <person name="Butler J."/>
            <person name="Calixte N."/>
            <person name="Calvo S."/>
            <person name="Camarata J."/>
            <person name="Campo K."/>
            <person name="Chang J."/>
            <person name="Cheshatsang Y."/>
            <person name="Citroen M."/>
            <person name="Collymore A."/>
            <person name="Considine T."/>
            <person name="Cook A."/>
            <person name="Cooke P."/>
            <person name="Corum B."/>
            <person name="Cuomo C."/>
            <person name="David R."/>
            <person name="Dawoe T."/>
            <person name="Degray S."/>
            <person name="Dodge S."/>
            <person name="Dooley K."/>
            <person name="Dorje P."/>
            <person name="Dorjee K."/>
            <person name="Dorris L."/>
            <person name="Duffey N."/>
            <person name="Dupes A."/>
            <person name="Elkins T."/>
            <person name="Engels R."/>
            <person name="Erickson J."/>
            <person name="Farina A."/>
            <person name="Faro S."/>
            <person name="Ferreira P."/>
            <person name="Fischer H."/>
            <person name="Fitzgerald M."/>
            <person name="Foley K."/>
            <person name="Gage D."/>
            <person name="Galagan J."/>
            <person name="Gearin G."/>
            <person name="Gnerre S."/>
            <person name="Gnirke A."/>
            <person name="Goyette A."/>
            <person name="Graham J."/>
            <person name="Grandbois E."/>
            <person name="Gyaltsen K."/>
            <person name="Hafez N."/>
            <person name="Hagopian D."/>
            <person name="Hagos B."/>
            <person name="Hall J."/>
            <person name="Hatcher B."/>
            <person name="Heller A."/>
            <person name="Higgins H."/>
            <person name="Honan T."/>
            <person name="Horn A."/>
            <person name="Houde N."/>
            <person name="Hughes L."/>
            <person name="Hulme W."/>
            <person name="Husby E."/>
            <person name="Iliev I."/>
            <person name="Jaffe D."/>
            <person name="Jones C."/>
            <person name="Kamal M."/>
            <person name="Kamat A."/>
            <person name="Kamvysselis M."/>
            <person name="Karlsson E."/>
            <person name="Kells C."/>
            <person name="Kieu A."/>
            <person name="Kisner P."/>
            <person name="Kodira C."/>
            <person name="Kulbokas E."/>
            <person name="Labutti K."/>
            <person name="Lama D."/>
            <person name="Landers T."/>
            <person name="Leger J."/>
            <person name="Levine S."/>
            <person name="Lewis D."/>
            <person name="Lewis T."/>
            <person name="Lindblad-toh K."/>
            <person name="Liu X."/>
            <person name="Lokyitsang T."/>
            <person name="Lokyitsang Y."/>
            <person name="Lucien O."/>
            <person name="Lui A."/>
            <person name="Ma L.J."/>
            <person name="Mabbitt R."/>
            <person name="Macdonald J."/>
            <person name="Maclean C."/>
            <person name="Major J."/>
            <person name="Manning J."/>
            <person name="Marabella R."/>
            <person name="Maru K."/>
            <person name="Matthews C."/>
            <person name="Mauceli E."/>
            <person name="Mccarthy M."/>
            <person name="Mcdonough S."/>
            <person name="Mcghee T."/>
            <person name="Meldrim J."/>
            <person name="Meneus L."/>
            <person name="Mesirov J."/>
            <person name="Mihalev A."/>
            <person name="Mihova T."/>
            <person name="Mikkelsen T."/>
            <person name="Mlenga V."/>
            <person name="Moru K."/>
            <person name="Mozes J."/>
            <person name="Mulrain L."/>
            <person name="Munson G."/>
            <person name="Naylor J."/>
            <person name="Newes C."/>
            <person name="Nguyen C."/>
            <person name="Nguyen N."/>
            <person name="Nguyen T."/>
            <person name="Nicol R."/>
            <person name="Nielsen C."/>
            <person name="Nizzari M."/>
            <person name="Norbu C."/>
            <person name="Norbu N."/>
            <person name="O'donnell P."/>
            <person name="Okoawo O."/>
            <person name="O'leary S."/>
            <person name="Omotosho B."/>
            <person name="O'neill K."/>
            <person name="Osman S."/>
            <person name="Parker S."/>
            <person name="Perrin D."/>
            <person name="Phunkhang P."/>
            <person name="Piqani B."/>
            <person name="Purcell S."/>
            <person name="Rachupka T."/>
            <person name="Ramasamy U."/>
            <person name="Rameau R."/>
            <person name="Ray V."/>
            <person name="Raymond C."/>
            <person name="Retta R."/>
            <person name="Richardson S."/>
            <person name="Rise C."/>
            <person name="Rodriguez J."/>
            <person name="Rogers J."/>
            <person name="Rogov P."/>
            <person name="Rutman M."/>
            <person name="Schupbach R."/>
            <person name="Seaman C."/>
            <person name="Settipalli S."/>
            <person name="Sharpe T."/>
            <person name="Sheridan J."/>
            <person name="Sherpa N."/>
            <person name="Shi J."/>
            <person name="Smirnov S."/>
            <person name="Smith C."/>
            <person name="Sougnez C."/>
            <person name="Spencer B."/>
            <person name="Stalker J."/>
            <person name="Stange-thomann N."/>
            <person name="Stavropoulos S."/>
            <person name="Stetson K."/>
            <person name="Stone C."/>
            <person name="Stone S."/>
            <person name="Stubbs M."/>
            <person name="Talamas J."/>
            <person name="Tchuinga P."/>
            <person name="Tenzing P."/>
            <person name="Tesfaye S."/>
            <person name="Theodore J."/>
            <person name="Thoulutsang Y."/>
            <person name="Topham K."/>
            <person name="Towey S."/>
            <person name="Tsamla T."/>
            <person name="Tsomo N."/>
            <person name="Vallee D."/>
            <person name="Vassiliev H."/>
            <person name="Venkataraman V."/>
            <person name="Vinson J."/>
            <person name="Vo A."/>
            <person name="Wade C."/>
            <person name="Wang S."/>
            <person name="Wangchuk T."/>
            <person name="Wangdi T."/>
            <person name="Whittaker C."/>
            <person name="Wilkinson J."/>
            <person name="Wu Y."/>
            <person name="Wyman D."/>
            <person name="Yadav S."/>
            <person name="Yang S."/>
            <person name="Yang X."/>
            <person name="Yeager S."/>
            <person name="Yee E."/>
            <person name="Young G."/>
            <person name="Zainoun J."/>
            <person name="Zembeck L."/>
            <person name="Zimmer A."/>
            <person name="Zody M."/>
            <person name="Lander E."/>
        </authorList>
    </citation>
    <scope>NUCLEOTIDE SEQUENCE [LARGE SCALE GENOMIC DNA]</scope>
</reference>
<feature type="compositionally biased region" description="Low complexity" evidence="5">
    <location>
        <begin position="789"/>
        <end position="806"/>
    </location>
</feature>
<dbReference type="Pfam" id="PF16746">
    <property type="entry name" value="BAR_3"/>
    <property type="match status" value="1"/>
</dbReference>
<feature type="compositionally biased region" description="Basic residues" evidence="5">
    <location>
        <begin position="719"/>
        <end position="728"/>
    </location>
</feature>
<dbReference type="Pfam" id="PF14604">
    <property type="entry name" value="SH3_9"/>
    <property type="match status" value="1"/>
</dbReference>
<accession>H2ZLM1</accession>
<dbReference type="GO" id="GO:0005737">
    <property type="term" value="C:cytoplasm"/>
    <property type="evidence" value="ECO:0007669"/>
    <property type="project" value="InterPro"/>
</dbReference>
<dbReference type="InterPro" id="IPR004148">
    <property type="entry name" value="BAR_dom"/>
</dbReference>
<dbReference type="GO" id="GO:0007165">
    <property type="term" value="P:signal transduction"/>
    <property type="evidence" value="ECO:0007669"/>
    <property type="project" value="InterPro"/>
</dbReference>
<dbReference type="SUPFAM" id="SSF50044">
    <property type="entry name" value="SH3-domain"/>
    <property type="match status" value="1"/>
</dbReference>
<evidence type="ECO:0000256" key="2">
    <source>
        <dbReference type="ARBA" id="ARBA00022468"/>
    </source>
</evidence>
<dbReference type="FunFam" id="1.20.1270.60:FF:000001">
    <property type="entry name" value="Rho GTPase-activating protein 26"/>
    <property type="match status" value="1"/>
</dbReference>
<dbReference type="OMA" id="ECIGETQ"/>
<keyword evidence="10" id="KW-1185">Reference proteome</keyword>
<feature type="region of interest" description="Disordered" evidence="5">
    <location>
        <begin position="623"/>
        <end position="751"/>
    </location>
</feature>
<keyword evidence="1 3" id="KW-0728">SH3 domain</keyword>
<dbReference type="PROSITE" id="PS50002">
    <property type="entry name" value="SH3"/>
    <property type="match status" value="1"/>
</dbReference>
<dbReference type="SUPFAM" id="SSF103657">
    <property type="entry name" value="BAR/IMD domain-like"/>
    <property type="match status" value="1"/>
</dbReference>
<proteinExistence type="predicted"/>
<evidence type="ECO:0000256" key="5">
    <source>
        <dbReference type="SAM" id="MobiDB-lite"/>
    </source>
</evidence>
<evidence type="ECO:0000313" key="10">
    <source>
        <dbReference type="Proteomes" id="UP000007875"/>
    </source>
</evidence>
<dbReference type="Proteomes" id="UP000007875">
    <property type="component" value="Unassembled WGS sequence"/>
</dbReference>
<feature type="compositionally biased region" description="Polar residues" evidence="5">
    <location>
        <begin position="680"/>
        <end position="706"/>
    </location>
</feature>
<evidence type="ECO:0008006" key="11">
    <source>
        <dbReference type="Google" id="ProtNLM"/>
    </source>
</evidence>